<protein>
    <submittedName>
        <fullName evidence="1">Capsid protein</fullName>
    </submittedName>
</protein>
<gene>
    <name evidence="1" type="ORF">SCV_111</name>
</gene>
<dbReference type="EMBL" id="BDLS01000002">
    <property type="protein sequence ID" value="GAV93231.1"/>
    <property type="molecule type" value="Genomic_DNA"/>
</dbReference>
<organism evidence="1">
    <name type="scientific">Chionoecetes opilio bacilliform virus</name>
    <dbReference type="NCBI Taxonomy" id="1825681"/>
    <lineage>
        <taxon>Viruses</taxon>
        <taxon>Viruses incertae sedis</taxon>
        <taxon>Naldaviricetes</taxon>
        <taxon>Nimaviridae</taxon>
    </lineage>
</organism>
<proteinExistence type="predicted"/>
<accession>A0A1Q3DL83</accession>
<name>A0A1Q3DL83_9VIRU</name>
<reference evidence="1" key="1">
    <citation type="submission" date="2017-01" db="EMBL/GenBank/DDBJ databases">
        <title>Draft genome sequence of uncultured bacilliform virus purified from snow crab.</title>
        <authorList>
            <person name="Takano T."/>
        </authorList>
    </citation>
    <scope>NUCLEOTIDE SEQUENCE</scope>
    <source>
        <strain evidence="1">Isolate_1</strain>
    </source>
</reference>
<evidence type="ECO:0000313" key="1">
    <source>
        <dbReference type="EMBL" id="GAV93231.1"/>
    </source>
</evidence>
<sequence>MNAVDIIEGYMKSMAEAVLRMVESVENMQEGTATAEEAAKLMAIAYGSSPKPTTKNVAALVCSNNTDSDISLSISAARYGMRMNRLRADASAIDISNIMDTIISTHRPIRPRIIEVHVGMTSTGVRVDCSKYSLNDNDDGDEVDTNNVITRLQGIFGDVEKYEYVEKLVVCMTGVYQWSDQVAQIIRKGEENNTSHTTNPRLSLSSREVRDAVRKITELVGSSFGRTVTQLTTGQELSKFKKATCICYQALMANTREQVICDVLFNVCFKRPPVNAKDKIIEMSGGRVEKEKLERRSKNDILYGLCFLSEMLPSGFLKSIWSVSDACHGGSSNALYPLLSHYYPRAEEPWHRFKDVIEERERVIAASQGEKCGADVTDAVSNLTGLVYVLVSDVAYAYSLQRTCTERLVSDVTQHCNFWTTFIEAEAEET</sequence>
<comment type="caution">
    <text evidence="1">The sequence shown here is derived from an EMBL/GenBank/DDBJ whole genome shotgun (WGS) entry which is preliminary data.</text>
</comment>